<organism evidence="5 6">
    <name type="scientific">Massilia norwichensis</name>
    <dbReference type="NCBI Taxonomy" id="1442366"/>
    <lineage>
        <taxon>Bacteria</taxon>
        <taxon>Pseudomonadati</taxon>
        <taxon>Pseudomonadota</taxon>
        <taxon>Betaproteobacteria</taxon>
        <taxon>Burkholderiales</taxon>
        <taxon>Oxalobacteraceae</taxon>
        <taxon>Telluria group</taxon>
        <taxon>Massilia</taxon>
    </lineage>
</organism>
<comment type="catalytic activity">
    <reaction evidence="2">
        <text>2 GTP = 3',3'-c-di-GMP + 2 diphosphate</text>
        <dbReference type="Rhea" id="RHEA:24898"/>
        <dbReference type="ChEBI" id="CHEBI:33019"/>
        <dbReference type="ChEBI" id="CHEBI:37565"/>
        <dbReference type="ChEBI" id="CHEBI:58805"/>
        <dbReference type="EC" id="2.7.7.65"/>
    </reaction>
</comment>
<feature type="transmembrane region" description="Helical" evidence="3">
    <location>
        <begin position="98"/>
        <end position="116"/>
    </location>
</feature>
<feature type="transmembrane region" description="Helical" evidence="3">
    <location>
        <begin position="122"/>
        <end position="140"/>
    </location>
</feature>
<reference evidence="5 6" key="1">
    <citation type="submission" date="2022-08" db="EMBL/GenBank/DDBJ databases">
        <title>Reclassification of Massilia species as members of the genera Telluria, Duganella, Pseudoduganella, Mokoshia gen. nov. and Zemynaea gen. nov. using orthogonal and non-orthogonal genome-based approaches.</title>
        <authorList>
            <person name="Bowman J.P."/>
        </authorList>
    </citation>
    <scope>NUCLEOTIDE SEQUENCE [LARGE SCALE GENOMIC DNA]</scope>
    <source>
        <strain evidence="5 6">LMG 28164</strain>
    </source>
</reference>
<keyword evidence="3" id="KW-0472">Membrane</keyword>
<dbReference type="PANTHER" id="PTHR45138:SF9">
    <property type="entry name" value="DIGUANYLATE CYCLASE DGCM-RELATED"/>
    <property type="match status" value="1"/>
</dbReference>
<keyword evidence="3" id="KW-1133">Transmembrane helix</keyword>
<feature type="domain" description="GGDEF" evidence="4">
    <location>
        <begin position="238"/>
        <end position="378"/>
    </location>
</feature>
<dbReference type="InterPro" id="IPR000160">
    <property type="entry name" value="GGDEF_dom"/>
</dbReference>
<dbReference type="GO" id="GO:0052621">
    <property type="term" value="F:diguanylate cyclase activity"/>
    <property type="evidence" value="ECO:0007669"/>
    <property type="project" value="UniProtKB-EC"/>
</dbReference>
<gene>
    <name evidence="5" type="ORF">NX782_07090</name>
</gene>
<sequence>MPFPSLADIDALTGEFASRKSEAAFLQHRQTQIQPLLGFTLVFCTLFYLAFALTDLAALGFGTDFLSLLAARMLVALTAGSCAWLAYRRRLRVRALRLAASLSEAVALGCFMLVATLRPAEFHWHAMSLAIMLIVVYLYIPNSFVNAALLAFASTAILLVLALRLGRMSHADVITMSMLLVLANAFGALAARRFNRVSREEYRAQIELQHAAERDHLTGCHNRRYLHDSLMRTGTRHAGLCVVLCDIDNFKRINDTWGHADGDEVIRSFARLLGAMTRDGVDSVIRYGGEEFLAILPATSLEEGIAFAERLRTRFAASATPSADGRDSILTTASFGVAAAGMRGDGAAPLLQDLISAADKLMYEAKRSGRDCVRAMHLA</sequence>
<accession>A0ABT2A436</accession>
<dbReference type="EMBL" id="JANUGX010000006">
    <property type="protein sequence ID" value="MCS0588965.1"/>
    <property type="molecule type" value="Genomic_DNA"/>
</dbReference>
<feature type="transmembrane region" description="Helical" evidence="3">
    <location>
        <begin position="173"/>
        <end position="191"/>
    </location>
</feature>
<dbReference type="Pfam" id="PF00990">
    <property type="entry name" value="GGDEF"/>
    <property type="match status" value="1"/>
</dbReference>
<feature type="transmembrane region" description="Helical" evidence="3">
    <location>
        <begin position="36"/>
        <end position="59"/>
    </location>
</feature>
<evidence type="ECO:0000256" key="1">
    <source>
        <dbReference type="ARBA" id="ARBA00012528"/>
    </source>
</evidence>
<dbReference type="SMART" id="SM00267">
    <property type="entry name" value="GGDEF"/>
    <property type="match status" value="1"/>
</dbReference>
<proteinExistence type="predicted"/>
<protein>
    <recommendedName>
        <fullName evidence="1">diguanylate cyclase</fullName>
        <ecNumber evidence="1">2.7.7.65</ecNumber>
    </recommendedName>
</protein>
<dbReference type="SUPFAM" id="SSF55073">
    <property type="entry name" value="Nucleotide cyclase"/>
    <property type="match status" value="1"/>
</dbReference>
<dbReference type="PROSITE" id="PS50887">
    <property type="entry name" value="GGDEF"/>
    <property type="match status" value="1"/>
</dbReference>
<evidence type="ECO:0000259" key="4">
    <source>
        <dbReference type="PROSITE" id="PS50887"/>
    </source>
</evidence>
<name>A0ABT2A436_9BURK</name>
<comment type="caution">
    <text evidence="5">The sequence shown here is derived from an EMBL/GenBank/DDBJ whole genome shotgun (WGS) entry which is preliminary data.</text>
</comment>
<dbReference type="PANTHER" id="PTHR45138">
    <property type="entry name" value="REGULATORY COMPONENTS OF SENSORY TRANSDUCTION SYSTEM"/>
    <property type="match status" value="1"/>
</dbReference>
<dbReference type="InterPro" id="IPR029787">
    <property type="entry name" value="Nucleotide_cyclase"/>
</dbReference>
<feature type="transmembrane region" description="Helical" evidence="3">
    <location>
        <begin position="65"/>
        <end position="86"/>
    </location>
</feature>
<keyword evidence="3" id="KW-0812">Transmembrane</keyword>
<dbReference type="InterPro" id="IPR050469">
    <property type="entry name" value="Diguanylate_Cyclase"/>
</dbReference>
<dbReference type="EC" id="2.7.7.65" evidence="1"/>
<dbReference type="Gene3D" id="3.30.70.270">
    <property type="match status" value="1"/>
</dbReference>
<evidence type="ECO:0000313" key="6">
    <source>
        <dbReference type="Proteomes" id="UP001205560"/>
    </source>
</evidence>
<dbReference type="CDD" id="cd01949">
    <property type="entry name" value="GGDEF"/>
    <property type="match status" value="1"/>
</dbReference>
<evidence type="ECO:0000256" key="3">
    <source>
        <dbReference type="SAM" id="Phobius"/>
    </source>
</evidence>
<feature type="transmembrane region" description="Helical" evidence="3">
    <location>
        <begin position="147"/>
        <end position="167"/>
    </location>
</feature>
<dbReference type="InterPro" id="IPR043128">
    <property type="entry name" value="Rev_trsase/Diguanyl_cyclase"/>
</dbReference>
<evidence type="ECO:0000313" key="5">
    <source>
        <dbReference type="EMBL" id="MCS0588965.1"/>
    </source>
</evidence>
<keyword evidence="5" id="KW-0808">Transferase</keyword>
<dbReference type="NCBIfam" id="TIGR00254">
    <property type="entry name" value="GGDEF"/>
    <property type="match status" value="1"/>
</dbReference>
<evidence type="ECO:0000256" key="2">
    <source>
        <dbReference type="ARBA" id="ARBA00034247"/>
    </source>
</evidence>
<dbReference type="Proteomes" id="UP001205560">
    <property type="component" value="Unassembled WGS sequence"/>
</dbReference>
<keyword evidence="5" id="KW-0548">Nucleotidyltransferase</keyword>
<dbReference type="RefSeq" id="WP_258844733.1">
    <property type="nucleotide sequence ID" value="NZ_JANUGX010000006.1"/>
</dbReference>
<keyword evidence="6" id="KW-1185">Reference proteome</keyword>